<gene>
    <name evidence="2" type="ORF">Tci_609340</name>
</gene>
<keyword evidence="1" id="KW-0812">Transmembrane</keyword>
<keyword evidence="1" id="KW-1133">Transmembrane helix</keyword>
<feature type="transmembrane region" description="Helical" evidence="1">
    <location>
        <begin position="60"/>
        <end position="78"/>
    </location>
</feature>
<evidence type="ECO:0000313" key="2">
    <source>
        <dbReference type="EMBL" id="GFA37368.1"/>
    </source>
</evidence>
<sequence>DSILVDQRFLDDENLRGSFTVVDNYHLYTLYFPHDVLGVVSFFTTAYVIHRPPGLYRHNFTFYAFDWVVVLVLVYFLFPDPRAFILGASVYRRTILVDGYRFVTRMPLPHELTDHLHLFQSMHGRVINSVFYIFVTTHGTPPDQIQSVHYQQSVYMFRYDTHLGRWLPSIRYPYPPIGGRHSCRQVSTDRLTLASLLPD</sequence>
<organism evidence="2">
    <name type="scientific">Tanacetum cinerariifolium</name>
    <name type="common">Dalmatian daisy</name>
    <name type="synonym">Chrysanthemum cinerariifolium</name>
    <dbReference type="NCBI Taxonomy" id="118510"/>
    <lineage>
        <taxon>Eukaryota</taxon>
        <taxon>Viridiplantae</taxon>
        <taxon>Streptophyta</taxon>
        <taxon>Embryophyta</taxon>
        <taxon>Tracheophyta</taxon>
        <taxon>Spermatophyta</taxon>
        <taxon>Magnoliopsida</taxon>
        <taxon>eudicotyledons</taxon>
        <taxon>Gunneridae</taxon>
        <taxon>Pentapetalae</taxon>
        <taxon>asterids</taxon>
        <taxon>campanulids</taxon>
        <taxon>Asterales</taxon>
        <taxon>Asteraceae</taxon>
        <taxon>Asteroideae</taxon>
        <taxon>Anthemideae</taxon>
        <taxon>Anthemidinae</taxon>
        <taxon>Tanacetum</taxon>
    </lineage>
</organism>
<reference evidence="2" key="1">
    <citation type="journal article" date="2019" name="Sci. Rep.">
        <title>Draft genome of Tanacetum cinerariifolium, the natural source of mosquito coil.</title>
        <authorList>
            <person name="Yamashiro T."/>
            <person name="Shiraishi A."/>
            <person name="Satake H."/>
            <person name="Nakayama K."/>
        </authorList>
    </citation>
    <scope>NUCLEOTIDE SEQUENCE</scope>
</reference>
<dbReference type="AlphaFoldDB" id="A0A699JK94"/>
<dbReference type="EMBL" id="BKCJ010413020">
    <property type="protein sequence ID" value="GFA37368.1"/>
    <property type="molecule type" value="Genomic_DNA"/>
</dbReference>
<accession>A0A699JK94</accession>
<name>A0A699JK94_TANCI</name>
<evidence type="ECO:0000256" key="1">
    <source>
        <dbReference type="SAM" id="Phobius"/>
    </source>
</evidence>
<keyword evidence="1" id="KW-0472">Membrane</keyword>
<feature type="non-terminal residue" evidence="2">
    <location>
        <position position="1"/>
    </location>
</feature>
<protein>
    <submittedName>
        <fullName evidence="2">Uncharacterized protein</fullName>
    </submittedName>
</protein>
<comment type="caution">
    <text evidence="2">The sequence shown here is derived from an EMBL/GenBank/DDBJ whole genome shotgun (WGS) entry which is preliminary data.</text>
</comment>
<feature type="transmembrane region" description="Helical" evidence="1">
    <location>
        <begin position="25"/>
        <end position="48"/>
    </location>
</feature>
<proteinExistence type="predicted"/>